<dbReference type="SUPFAM" id="SSF49777">
    <property type="entry name" value="PEBP-like"/>
    <property type="match status" value="1"/>
</dbReference>
<dbReference type="AlphaFoldDB" id="A0A4R6IAA6"/>
<evidence type="ECO:0000313" key="1">
    <source>
        <dbReference type="EMBL" id="TDO19133.1"/>
    </source>
</evidence>
<organism evidence="1 2">
    <name type="scientific">Mycoplasma testudineum</name>
    <dbReference type="NCBI Taxonomy" id="244584"/>
    <lineage>
        <taxon>Bacteria</taxon>
        <taxon>Bacillati</taxon>
        <taxon>Mycoplasmatota</taxon>
        <taxon>Mollicutes</taxon>
        <taxon>Mycoplasmataceae</taxon>
        <taxon>Mycoplasma</taxon>
    </lineage>
</organism>
<reference evidence="1 2" key="1">
    <citation type="submission" date="2019-03" db="EMBL/GenBank/DDBJ databases">
        <title>Genomic Encyclopedia of Archaeal and Bacterial Type Strains, Phase II (KMG-II): from individual species to whole genera.</title>
        <authorList>
            <person name="Goeker M."/>
        </authorList>
    </citation>
    <scope>NUCLEOTIDE SEQUENCE [LARGE SCALE GENOMIC DNA]</scope>
    <source>
        <strain evidence="1 2">ATCC 700618</strain>
    </source>
</reference>
<proteinExistence type="predicted"/>
<protein>
    <submittedName>
        <fullName evidence="1">Raf kinase inhibitor-like YbhB/YbcL family protein</fullName>
    </submittedName>
</protein>
<name>A0A4R6IAA6_9MOLU</name>
<keyword evidence="2" id="KW-1185">Reference proteome</keyword>
<dbReference type="InterPro" id="IPR036610">
    <property type="entry name" value="PEBP-like_sf"/>
</dbReference>
<dbReference type="Pfam" id="PF01161">
    <property type="entry name" value="PBP"/>
    <property type="match status" value="1"/>
</dbReference>
<dbReference type="Proteomes" id="UP000295518">
    <property type="component" value="Unassembled WGS sequence"/>
</dbReference>
<accession>A0A4R6IAA6</accession>
<sequence length="417" mass="46217">MEKINIEIENKPFFIVWSSSIDSNFVFKNNILKGSSISPQLSWQKIKSAKSYAIILVDKEASSAIGFPFIHWVAFTQNNDNHLIEGASGNKNLLLEFHNSTIHNSNLKTSLIPAAFQLLNSNAFFGPYPPNTDHNYEIQITPLKEIITEELVNSVMKCADFQYMSLSLAEQIIGRFQVGGGFGKITASSPQIDSNGNIVDNPNLKGNFYKDIFTTKVIQNVAIDKLEAQNAGPDLLDRKYISTFNKDTKVFSNPSSNEILNLTFNKVDSAKSYVVLINNSQDVNTYSVPLNNFTAYGISQPSTDKVTVAINPNLVENTNYKVGQNSFSYANLFTTSKQGLDLEQNAAFSKTPFSTLAPNKGNTGFYRIFVFALDIAPNASIFSDYGLNSGILLQRIKGHVIAESTSKVFRVKSINDF</sequence>
<dbReference type="EMBL" id="SNWN01000015">
    <property type="protein sequence ID" value="TDO19133.1"/>
    <property type="molecule type" value="Genomic_DNA"/>
</dbReference>
<comment type="caution">
    <text evidence="1">The sequence shown here is derived from an EMBL/GenBank/DDBJ whole genome shotgun (WGS) entry which is preliminary data.</text>
</comment>
<dbReference type="OrthoDB" id="9797506at2"/>
<dbReference type="Gene3D" id="3.90.280.10">
    <property type="entry name" value="PEBP-like"/>
    <property type="match status" value="2"/>
</dbReference>
<evidence type="ECO:0000313" key="2">
    <source>
        <dbReference type="Proteomes" id="UP000295518"/>
    </source>
</evidence>
<dbReference type="RefSeq" id="WP_094254909.1">
    <property type="nucleotide sequence ID" value="NZ_NNCE01000007.1"/>
</dbReference>
<gene>
    <name evidence="1" type="ORF">EI74_0783</name>
</gene>
<dbReference type="InterPro" id="IPR008914">
    <property type="entry name" value="PEBP"/>
</dbReference>